<dbReference type="CDD" id="cd01821">
    <property type="entry name" value="Rhamnogalacturan_acetylesterase_like"/>
    <property type="match status" value="1"/>
</dbReference>
<keyword evidence="2 5" id="KW-0378">Hydrolase</keyword>
<dbReference type="InterPro" id="IPR013830">
    <property type="entry name" value="SGNH_hydro"/>
</dbReference>
<feature type="chain" id="PRO_5025365290" evidence="3">
    <location>
        <begin position="19"/>
        <end position="266"/>
    </location>
</feature>
<keyword evidence="3" id="KW-0732">Signal</keyword>
<dbReference type="Gene3D" id="3.40.50.1110">
    <property type="entry name" value="SGNH hydrolase"/>
    <property type="match status" value="1"/>
</dbReference>
<evidence type="ECO:0000313" key="5">
    <source>
        <dbReference type="EMBL" id="KAF1830710.1"/>
    </source>
</evidence>
<feature type="signal peptide" evidence="3">
    <location>
        <begin position="1"/>
        <end position="18"/>
    </location>
</feature>
<sequence>MHSSSLFSVLALAATALSAPNSHVQKRAQTVYLAGDSTMARAGGVTTGWGVYLPYSLTLPVINRAIGGRSSRSFTVEGRFNEIIAAVQPNDIVIIEFGHNDGGSLSRGDNGRSVCPGTGAETCRSTYNGQQVTVHTYSWYLTEAGKALIAKGAKVIMSSQTPNNPWESGRFLYGDGGRFVGYARDVAKALGPNAMFVDHGGYTASIFQSMGKAATDRLFPQDHTHTSPAGADVVSKAFVKGLQCAGGGFLEGFVKNSTESIPGTCL</sequence>
<dbReference type="Proteomes" id="UP000800040">
    <property type="component" value="Unassembled WGS sequence"/>
</dbReference>
<dbReference type="EMBL" id="ML975387">
    <property type="protein sequence ID" value="KAF1830710.1"/>
    <property type="molecule type" value="Genomic_DNA"/>
</dbReference>
<evidence type="ECO:0000313" key="6">
    <source>
        <dbReference type="Proteomes" id="UP000800040"/>
    </source>
</evidence>
<evidence type="ECO:0000259" key="4">
    <source>
        <dbReference type="Pfam" id="PF13472"/>
    </source>
</evidence>
<evidence type="ECO:0000256" key="3">
    <source>
        <dbReference type="SAM" id="SignalP"/>
    </source>
</evidence>
<name>A0A6A5K2Y5_9PLEO</name>
<dbReference type="PANTHER" id="PTHR43695">
    <property type="entry name" value="PUTATIVE (AFU_ORTHOLOGUE AFUA_2G17250)-RELATED"/>
    <property type="match status" value="1"/>
</dbReference>
<feature type="domain" description="SGNH hydrolase-type esterase" evidence="4">
    <location>
        <begin position="35"/>
        <end position="232"/>
    </location>
</feature>
<comment type="similarity">
    <text evidence="1">Belongs to the 'GDSL' lipolytic enzyme family.</text>
</comment>
<dbReference type="InterPro" id="IPR036514">
    <property type="entry name" value="SGNH_hydro_sf"/>
</dbReference>
<dbReference type="PANTHER" id="PTHR43695:SF1">
    <property type="entry name" value="RHAMNOGALACTURONAN ACETYLESTERASE"/>
    <property type="match status" value="1"/>
</dbReference>
<reference evidence="5" key="1">
    <citation type="submission" date="2020-01" db="EMBL/GenBank/DDBJ databases">
        <authorList>
            <consortium name="DOE Joint Genome Institute"/>
            <person name="Haridas S."/>
            <person name="Albert R."/>
            <person name="Binder M."/>
            <person name="Bloem J."/>
            <person name="Labutti K."/>
            <person name="Salamov A."/>
            <person name="Andreopoulos B."/>
            <person name="Baker S.E."/>
            <person name="Barry K."/>
            <person name="Bills G."/>
            <person name="Bluhm B.H."/>
            <person name="Cannon C."/>
            <person name="Castanera R."/>
            <person name="Culley D.E."/>
            <person name="Daum C."/>
            <person name="Ezra D."/>
            <person name="Gonzalez J.B."/>
            <person name="Henrissat B."/>
            <person name="Kuo A."/>
            <person name="Liang C."/>
            <person name="Lipzen A."/>
            <person name="Lutzoni F."/>
            <person name="Magnuson J."/>
            <person name="Mondo S."/>
            <person name="Nolan M."/>
            <person name="Ohm R."/>
            <person name="Pangilinan J."/>
            <person name="Park H.-J."/>
            <person name="Ramirez L."/>
            <person name="Alfaro M."/>
            <person name="Sun H."/>
            <person name="Tritt A."/>
            <person name="Yoshinaga Y."/>
            <person name="Zwiers L.-H."/>
            <person name="Turgeon B.G."/>
            <person name="Goodwin S.B."/>
            <person name="Spatafora J.W."/>
            <person name="Crous P.W."/>
            <person name="Grigoriev I.V."/>
        </authorList>
    </citation>
    <scope>NUCLEOTIDE SEQUENCE</scope>
    <source>
        <strain evidence="5">P77</strain>
    </source>
</reference>
<dbReference type="AlphaFoldDB" id="A0A6A5K2Y5"/>
<dbReference type="SUPFAM" id="SSF52266">
    <property type="entry name" value="SGNH hydrolase"/>
    <property type="match status" value="1"/>
</dbReference>
<organism evidence="5 6">
    <name type="scientific">Decorospora gaudefroyi</name>
    <dbReference type="NCBI Taxonomy" id="184978"/>
    <lineage>
        <taxon>Eukaryota</taxon>
        <taxon>Fungi</taxon>
        <taxon>Dikarya</taxon>
        <taxon>Ascomycota</taxon>
        <taxon>Pezizomycotina</taxon>
        <taxon>Dothideomycetes</taxon>
        <taxon>Pleosporomycetidae</taxon>
        <taxon>Pleosporales</taxon>
        <taxon>Pleosporineae</taxon>
        <taxon>Pleosporaceae</taxon>
        <taxon>Decorospora</taxon>
    </lineage>
</organism>
<dbReference type="GO" id="GO:0016787">
    <property type="term" value="F:hydrolase activity"/>
    <property type="evidence" value="ECO:0007669"/>
    <property type="project" value="UniProtKB-KW"/>
</dbReference>
<protein>
    <submittedName>
        <fullName evidence="5">SGNH hydrolase</fullName>
    </submittedName>
</protein>
<proteinExistence type="inferred from homology"/>
<keyword evidence="6" id="KW-1185">Reference proteome</keyword>
<accession>A0A6A5K2Y5</accession>
<dbReference type="InterPro" id="IPR037459">
    <property type="entry name" value="RhgT-like"/>
</dbReference>
<dbReference type="OrthoDB" id="2141316at2759"/>
<dbReference type="Pfam" id="PF13472">
    <property type="entry name" value="Lipase_GDSL_2"/>
    <property type="match status" value="1"/>
</dbReference>
<evidence type="ECO:0000256" key="2">
    <source>
        <dbReference type="ARBA" id="ARBA00022801"/>
    </source>
</evidence>
<evidence type="ECO:0000256" key="1">
    <source>
        <dbReference type="ARBA" id="ARBA00008668"/>
    </source>
</evidence>
<gene>
    <name evidence="5" type="ORF">BDW02DRAFT_650450</name>
</gene>